<protein>
    <submittedName>
        <fullName evidence="1">Uncharacterized protein</fullName>
    </submittedName>
</protein>
<reference evidence="1 2" key="1">
    <citation type="journal article" date="2019" name="Sci. Rep.">
        <title>Orb-weaving spider Araneus ventricosus genome elucidates the spidroin gene catalogue.</title>
        <authorList>
            <person name="Kono N."/>
            <person name="Nakamura H."/>
            <person name="Ohtoshi R."/>
            <person name="Moran D.A.P."/>
            <person name="Shinohara A."/>
            <person name="Yoshida Y."/>
            <person name="Fujiwara M."/>
            <person name="Mori M."/>
            <person name="Tomita M."/>
            <person name="Arakawa K."/>
        </authorList>
    </citation>
    <scope>NUCLEOTIDE SEQUENCE [LARGE SCALE GENOMIC DNA]</scope>
</reference>
<dbReference type="OrthoDB" id="6467801at2759"/>
<dbReference type="AlphaFoldDB" id="A0A4Y2FZ48"/>
<evidence type="ECO:0000313" key="2">
    <source>
        <dbReference type="Proteomes" id="UP000499080"/>
    </source>
</evidence>
<name>A0A4Y2FZ48_ARAVE</name>
<proteinExistence type="predicted"/>
<dbReference type="Gene3D" id="3.30.420.10">
    <property type="entry name" value="Ribonuclease H-like superfamily/Ribonuclease H"/>
    <property type="match status" value="1"/>
</dbReference>
<organism evidence="1 2">
    <name type="scientific">Araneus ventricosus</name>
    <name type="common">Orbweaver spider</name>
    <name type="synonym">Epeira ventricosa</name>
    <dbReference type="NCBI Taxonomy" id="182803"/>
    <lineage>
        <taxon>Eukaryota</taxon>
        <taxon>Metazoa</taxon>
        <taxon>Ecdysozoa</taxon>
        <taxon>Arthropoda</taxon>
        <taxon>Chelicerata</taxon>
        <taxon>Arachnida</taxon>
        <taxon>Araneae</taxon>
        <taxon>Araneomorphae</taxon>
        <taxon>Entelegynae</taxon>
        <taxon>Araneoidea</taxon>
        <taxon>Araneidae</taxon>
        <taxon>Araneus</taxon>
    </lineage>
</organism>
<accession>A0A4Y2FZ48</accession>
<dbReference type="Proteomes" id="UP000499080">
    <property type="component" value="Unassembled WGS sequence"/>
</dbReference>
<sequence length="108" mass="12225">MAPICQQGTVQSGRASVMVWSVCIGLDMGPLIRLETSLIEMNIIEPTWDALQRAVEKRSPPLRTPMDLWTALQDSWCELPPGYLQTLVEIMPRRIAALMRASEDPIRY</sequence>
<comment type="caution">
    <text evidence="1">The sequence shown here is derived from an EMBL/GenBank/DDBJ whole genome shotgun (WGS) entry which is preliminary data.</text>
</comment>
<keyword evidence="2" id="KW-1185">Reference proteome</keyword>
<evidence type="ECO:0000313" key="1">
    <source>
        <dbReference type="EMBL" id="GBM46287.1"/>
    </source>
</evidence>
<dbReference type="GO" id="GO:0003676">
    <property type="term" value="F:nucleic acid binding"/>
    <property type="evidence" value="ECO:0007669"/>
    <property type="project" value="InterPro"/>
</dbReference>
<dbReference type="InterPro" id="IPR036397">
    <property type="entry name" value="RNaseH_sf"/>
</dbReference>
<gene>
    <name evidence="1" type="ORF">AVEN_139844_1</name>
</gene>
<dbReference type="EMBL" id="BGPR01001130">
    <property type="protein sequence ID" value="GBM46287.1"/>
    <property type="molecule type" value="Genomic_DNA"/>
</dbReference>